<evidence type="ECO:0000256" key="2">
    <source>
        <dbReference type="SAM" id="Phobius"/>
    </source>
</evidence>
<keyword evidence="2" id="KW-0812">Transmembrane</keyword>
<feature type="region of interest" description="Disordered" evidence="1">
    <location>
        <begin position="126"/>
        <end position="146"/>
    </location>
</feature>
<accession>A0A9E7KFT0</accession>
<evidence type="ECO:0000313" key="3">
    <source>
        <dbReference type="EMBL" id="URE14150.1"/>
    </source>
</evidence>
<dbReference type="EMBL" id="CP097509">
    <property type="protein sequence ID" value="URE14150.1"/>
    <property type="molecule type" value="Genomic_DNA"/>
</dbReference>
<evidence type="ECO:0000256" key="1">
    <source>
        <dbReference type="SAM" id="MobiDB-lite"/>
    </source>
</evidence>
<organism evidence="3 4">
    <name type="scientific">Musa troglodytarum</name>
    <name type="common">fe'i banana</name>
    <dbReference type="NCBI Taxonomy" id="320322"/>
    <lineage>
        <taxon>Eukaryota</taxon>
        <taxon>Viridiplantae</taxon>
        <taxon>Streptophyta</taxon>
        <taxon>Embryophyta</taxon>
        <taxon>Tracheophyta</taxon>
        <taxon>Spermatophyta</taxon>
        <taxon>Magnoliopsida</taxon>
        <taxon>Liliopsida</taxon>
        <taxon>Zingiberales</taxon>
        <taxon>Musaceae</taxon>
        <taxon>Musa</taxon>
    </lineage>
</organism>
<keyword evidence="2" id="KW-0472">Membrane</keyword>
<keyword evidence="4" id="KW-1185">Reference proteome</keyword>
<gene>
    <name evidence="3" type="ORF">MUK42_36759</name>
</gene>
<dbReference type="Proteomes" id="UP001055439">
    <property type="component" value="Chromosome 7"/>
</dbReference>
<feature type="compositionally biased region" description="Basic residues" evidence="1">
    <location>
        <begin position="130"/>
        <end position="146"/>
    </location>
</feature>
<reference evidence="3" key="1">
    <citation type="submission" date="2022-05" db="EMBL/GenBank/DDBJ databases">
        <title>The Musa troglodytarum L. genome provides insights into the mechanism of non-climacteric behaviour and enrichment of carotenoids.</title>
        <authorList>
            <person name="Wang J."/>
        </authorList>
    </citation>
    <scope>NUCLEOTIDE SEQUENCE</scope>
    <source>
        <tissue evidence="3">Leaf</tissue>
    </source>
</reference>
<name>A0A9E7KFT0_9LILI</name>
<proteinExistence type="predicted"/>
<sequence>MNRYAGPTRFRRSDPVRSSKKLKQNCASRFLLAVQPQSREEPRPLPFSSSAAAATDDDYRVISSSLLLLHPSSSSFFLHCFLYFFLLLVLHRCLFFLPLPPPPLPMKGVLNVKHLLAPTTSKSFGTSNIKKGKKKGKGKKGKCKGY</sequence>
<evidence type="ECO:0000313" key="4">
    <source>
        <dbReference type="Proteomes" id="UP001055439"/>
    </source>
</evidence>
<feature type="transmembrane region" description="Helical" evidence="2">
    <location>
        <begin position="76"/>
        <end position="97"/>
    </location>
</feature>
<keyword evidence="2" id="KW-1133">Transmembrane helix</keyword>
<protein>
    <submittedName>
        <fullName evidence="3">Uncharacterized protein</fullName>
    </submittedName>
</protein>
<dbReference type="AlphaFoldDB" id="A0A9E7KFT0"/>